<dbReference type="EMBL" id="BARS01017395">
    <property type="protein sequence ID" value="GAF97370.1"/>
    <property type="molecule type" value="Genomic_DNA"/>
</dbReference>
<protein>
    <submittedName>
        <fullName evidence="1">Uncharacterized protein</fullName>
    </submittedName>
</protein>
<gene>
    <name evidence="1" type="ORF">S01H1_28458</name>
</gene>
<proteinExistence type="predicted"/>
<sequence>MVLPEVVREKQVVDPSWSPDVPDYRLEISETDSWGAKARQLWENRLAELAKIPPENSQLLFTGIGGGVAGTEGSPKIYKFGDGSEIPGLLNLEDFGEIPELLFLVASAKSADNVLGLKGMARELKELYGN</sequence>
<dbReference type="AlphaFoldDB" id="X0V9S2"/>
<evidence type="ECO:0000313" key="1">
    <source>
        <dbReference type="EMBL" id="GAF97370.1"/>
    </source>
</evidence>
<feature type="non-terminal residue" evidence="1">
    <location>
        <position position="130"/>
    </location>
</feature>
<reference evidence="1" key="1">
    <citation type="journal article" date="2014" name="Front. Microbiol.">
        <title>High frequency of phylogenetically diverse reductive dehalogenase-homologous genes in deep subseafloor sedimentary metagenomes.</title>
        <authorList>
            <person name="Kawai M."/>
            <person name="Futagami T."/>
            <person name="Toyoda A."/>
            <person name="Takaki Y."/>
            <person name="Nishi S."/>
            <person name="Hori S."/>
            <person name="Arai W."/>
            <person name="Tsubouchi T."/>
            <person name="Morono Y."/>
            <person name="Uchiyama I."/>
            <person name="Ito T."/>
            <person name="Fujiyama A."/>
            <person name="Inagaki F."/>
            <person name="Takami H."/>
        </authorList>
    </citation>
    <scope>NUCLEOTIDE SEQUENCE</scope>
    <source>
        <strain evidence="1">Expedition CK06-06</strain>
    </source>
</reference>
<name>X0V9S2_9ZZZZ</name>
<organism evidence="1">
    <name type="scientific">marine sediment metagenome</name>
    <dbReference type="NCBI Taxonomy" id="412755"/>
    <lineage>
        <taxon>unclassified sequences</taxon>
        <taxon>metagenomes</taxon>
        <taxon>ecological metagenomes</taxon>
    </lineage>
</organism>
<accession>X0V9S2</accession>
<comment type="caution">
    <text evidence="1">The sequence shown here is derived from an EMBL/GenBank/DDBJ whole genome shotgun (WGS) entry which is preliminary data.</text>
</comment>